<feature type="region of interest" description="Disordered" evidence="1">
    <location>
        <begin position="124"/>
        <end position="148"/>
    </location>
</feature>
<accession>A0AAE0L5Q7</accession>
<gene>
    <name evidence="2" type="ORF">CYMTET_18595</name>
</gene>
<name>A0AAE0L5Q7_9CHLO</name>
<dbReference type="EMBL" id="LGRX02008625">
    <property type="protein sequence ID" value="KAK3273136.1"/>
    <property type="molecule type" value="Genomic_DNA"/>
</dbReference>
<sequence>MLARDLFGKVSRHIKVYGLYQGLDLEVSRSWGSLRSLGRQCHAASQPAAISSTPNARTDIPEDFHFRKTTRYPELATVRKKICVSMLQWNFRMRFGTAPGRDSDPQSTQKEHVAALYGETPLYRQNKPFRRRHKSGPSGKKHKDKNVRRVLDLLRGGNSKEGLSTHSQQMWKHALALRDTQ</sequence>
<reference evidence="2 3" key="1">
    <citation type="journal article" date="2015" name="Genome Biol. Evol.">
        <title>Comparative Genomics of a Bacterivorous Green Alga Reveals Evolutionary Causalities and Consequences of Phago-Mixotrophic Mode of Nutrition.</title>
        <authorList>
            <person name="Burns J.A."/>
            <person name="Paasch A."/>
            <person name="Narechania A."/>
            <person name="Kim E."/>
        </authorList>
    </citation>
    <scope>NUCLEOTIDE SEQUENCE [LARGE SCALE GENOMIC DNA]</scope>
    <source>
        <strain evidence="2 3">PLY_AMNH</strain>
    </source>
</reference>
<proteinExistence type="predicted"/>
<dbReference type="Proteomes" id="UP001190700">
    <property type="component" value="Unassembled WGS sequence"/>
</dbReference>
<feature type="compositionally biased region" description="Basic residues" evidence="1">
    <location>
        <begin position="127"/>
        <end position="146"/>
    </location>
</feature>
<comment type="caution">
    <text evidence="2">The sequence shown here is derived from an EMBL/GenBank/DDBJ whole genome shotgun (WGS) entry which is preliminary data.</text>
</comment>
<evidence type="ECO:0000313" key="2">
    <source>
        <dbReference type="EMBL" id="KAK3273136.1"/>
    </source>
</evidence>
<evidence type="ECO:0000256" key="1">
    <source>
        <dbReference type="SAM" id="MobiDB-lite"/>
    </source>
</evidence>
<dbReference type="AlphaFoldDB" id="A0AAE0L5Q7"/>
<protein>
    <submittedName>
        <fullName evidence="2">Uncharacterized protein</fullName>
    </submittedName>
</protein>
<evidence type="ECO:0000313" key="3">
    <source>
        <dbReference type="Proteomes" id="UP001190700"/>
    </source>
</evidence>
<feature type="non-terminal residue" evidence="2">
    <location>
        <position position="181"/>
    </location>
</feature>
<keyword evidence="3" id="KW-1185">Reference proteome</keyword>
<organism evidence="2 3">
    <name type="scientific">Cymbomonas tetramitiformis</name>
    <dbReference type="NCBI Taxonomy" id="36881"/>
    <lineage>
        <taxon>Eukaryota</taxon>
        <taxon>Viridiplantae</taxon>
        <taxon>Chlorophyta</taxon>
        <taxon>Pyramimonadophyceae</taxon>
        <taxon>Pyramimonadales</taxon>
        <taxon>Pyramimonadaceae</taxon>
        <taxon>Cymbomonas</taxon>
    </lineage>
</organism>